<evidence type="ECO:0000313" key="3">
    <source>
        <dbReference type="Proteomes" id="UP000196759"/>
    </source>
</evidence>
<proteinExistence type="predicted"/>
<keyword evidence="3" id="KW-1185">Reference proteome</keyword>
<dbReference type="EMBL" id="CP021934">
    <property type="protein sequence ID" value="ASC03785.1"/>
    <property type="molecule type" value="Genomic_DNA"/>
</dbReference>
<evidence type="ECO:0000313" key="4">
    <source>
        <dbReference type="Proteomes" id="UP000223525"/>
    </source>
</evidence>
<reference evidence="2 4" key="1">
    <citation type="submission" date="2017-06" db="EMBL/GenBank/DDBJ databases">
        <title>Draft genome sequence of Fusobacterium nucleatum subsp. polymorphum KCOM 1248 (=ChDC F113).</title>
        <authorList>
            <person name="Kook J.-K."/>
            <person name="Park S.-N."/>
            <person name="Lim Y.K."/>
            <person name="Roh H."/>
        </authorList>
    </citation>
    <scope>NUCLEOTIDE SEQUENCE [LARGE SCALE GENOMIC DNA]</scope>
    <source>
        <strain evidence="2">KCOM 1248</strain>
        <strain evidence="4">KCOM 1248 (ChDC F113)</strain>
    </source>
</reference>
<dbReference type="Proteomes" id="UP000196759">
    <property type="component" value="Chromosome"/>
</dbReference>
<gene>
    <name evidence="2" type="ORF">CA836_05515</name>
    <name evidence="1" type="ORF">CBG50_11325</name>
</gene>
<dbReference type="AlphaFoldDB" id="A0A1Z3CK16"/>
<sequence>MNKNYIGTYGVIKKNGGIDLICSVNYEGGGLFASILKCIDENNEYLKVIIFGNCKEESEKIAIIKREGYEIIRKPKFNVGDKVRLIKYPDEIAIVKEIIWHEKNRGIFYSLDVEGNKKRSNSWYYEDENKFEKIDE</sequence>
<reference evidence="1 3" key="2">
    <citation type="submission" date="2017-06" db="EMBL/GenBank/DDBJ databases">
        <title>Draft genome sequence of Fusobacterium nucleatum subsp. polymorphum KCOM 1260 (=ChDC F218).</title>
        <authorList>
            <person name="Kook J.-K."/>
            <person name="Park S.-N."/>
            <person name="Lim Y.K."/>
            <person name="Roh H."/>
        </authorList>
    </citation>
    <scope>NUCLEOTIDE SEQUENCE [LARGE SCALE GENOMIC DNA]</scope>
    <source>
        <strain evidence="1">KCOM 1260</strain>
        <strain evidence="3">KCOM 1260 (ChDC F218)</strain>
    </source>
</reference>
<accession>A0A1Z3CK16</accession>
<name>A0A1Z3CK16_FUSNP</name>
<evidence type="ECO:0000313" key="1">
    <source>
        <dbReference type="EMBL" id="ASC03785.1"/>
    </source>
</evidence>
<dbReference type="EMBL" id="NIRK01000001">
    <property type="protein sequence ID" value="PHH99199.1"/>
    <property type="molecule type" value="Genomic_DNA"/>
</dbReference>
<dbReference type="Proteomes" id="UP000223525">
    <property type="component" value="Unassembled WGS sequence"/>
</dbReference>
<evidence type="ECO:0000313" key="2">
    <source>
        <dbReference type="EMBL" id="PHH99199.1"/>
    </source>
</evidence>
<organism evidence="1 3">
    <name type="scientific">Fusobacterium nucleatum subsp. polymorphum</name>
    <name type="common">Fusobacterium polymorphum</name>
    <dbReference type="NCBI Taxonomy" id="76857"/>
    <lineage>
        <taxon>Bacteria</taxon>
        <taxon>Fusobacteriati</taxon>
        <taxon>Fusobacteriota</taxon>
        <taxon>Fusobacteriia</taxon>
        <taxon>Fusobacteriales</taxon>
        <taxon>Fusobacteriaceae</taxon>
        <taxon>Fusobacterium</taxon>
    </lineage>
</organism>
<protein>
    <submittedName>
        <fullName evidence="1">Uncharacterized protein</fullName>
    </submittedName>
</protein>
<dbReference type="RefSeq" id="WP_032847982.1">
    <property type="nucleotide sequence ID" value="NZ_CP021934.1"/>
</dbReference>